<reference evidence="1 2" key="1">
    <citation type="journal article" date="2022" name="bioRxiv">
        <title>The genome of the oomycete Peronosclerospora sorghi, a cosmopolitan pathogen of maize and sorghum, is inflated with dispersed pseudogenes.</title>
        <authorList>
            <person name="Fletcher K."/>
            <person name="Martin F."/>
            <person name="Isakeit T."/>
            <person name="Cavanaugh K."/>
            <person name="Magill C."/>
            <person name="Michelmore R."/>
        </authorList>
    </citation>
    <scope>NUCLEOTIDE SEQUENCE [LARGE SCALE GENOMIC DNA]</scope>
    <source>
        <strain evidence="1">P6</strain>
    </source>
</reference>
<dbReference type="Proteomes" id="UP001163321">
    <property type="component" value="Chromosome 10"/>
</dbReference>
<keyword evidence="2" id="KW-1185">Reference proteome</keyword>
<accession>A0ACC0WLY4</accession>
<proteinExistence type="predicted"/>
<gene>
    <name evidence="1" type="ORF">PsorP6_015351</name>
</gene>
<evidence type="ECO:0000313" key="2">
    <source>
        <dbReference type="Proteomes" id="UP001163321"/>
    </source>
</evidence>
<sequence>MKTEFLDGRTSIVTLYETLTEEHFIFEVKTDANGAVTGLFFTHHDSAKLARRFSTVFVMDATYKTNRYGMPLLNIVGVTATYSSFNAGFAFLREERGIWLGFTSVFKGYSAEGYHH</sequence>
<name>A0ACC0WLY4_9STRA</name>
<evidence type="ECO:0000313" key="1">
    <source>
        <dbReference type="EMBL" id="KAI9919854.1"/>
    </source>
</evidence>
<dbReference type="EMBL" id="CM047589">
    <property type="protein sequence ID" value="KAI9919854.1"/>
    <property type="molecule type" value="Genomic_DNA"/>
</dbReference>
<protein>
    <submittedName>
        <fullName evidence="1">Uncharacterized protein</fullName>
    </submittedName>
</protein>
<organism evidence="1 2">
    <name type="scientific">Peronosclerospora sorghi</name>
    <dbReference type="NCBI Taxonomy" id="230839"/>
    <lineage>
        <taxon>Eukaryota</taxon>
        <taxon>Sar</taxon>
        <taxon>Stramenopiles</taxon>
        <taxon>Oomycota</taxon>
        <taxon>Peronosporomycetes</taxon>
        <taxon>Peronosporales</taxon>
        <taxon>Peronosporaceae</taxon>
        <taxon>Peronosclerospora</taxon>
    </lineage>
</organism>
<comment type="caution">
    <text evidence="1">The sequence shown here is derived from an EMBL/GenBank/DDBJ whole genome shotgun (WGS) entry which is preliminary data.</text>
</comment>